<evidence type="ECO:0000313" key="4">
    <source>
        <dbReference type="Proteomes" id="UP000317365"/>
    </source>
</evidence>
<evidence type="ECO:0000313" key="3">
    <source>
        <dbReference type="EMBL" id="QDL52821.1"/>
    </source>
</evidence>
<dbReference type="Gene3D" id="1.10.10.60">
    <property type="entry name" value="Homeodomain-like"/>
    <property type="match status" value="1"/>
</dbReference>
<evidence type="ECO:0000259" key="2">
    <source>
        <dbReference type="PROSITE" id="PS01124"/>
    </source>
</evidence>
<dbReference type="Pfam" id="PF12833">
    <property type="entry name" value="HTH_18"/>
    <property type="match status" value="1"/>
</dbReference>
<dbReference type="KEGG" id="rhg:EXZ61_00755"/>
<accession>A0A515EJH5</accession>
<name>A0A515EJH5_9BURK</name>
<dbReference type="InterPro" id="IPR032687">
    <property type="entry name" value="AraC-type_N"/>
</dbReference>
<dbReference type="PROSITE" id="PS01124">
    <property type="entry name" value="HTH_ARAC_FAMILY_2"/>
    <property type="match status" value="1"/>
</dbReference>
<dbReference type="PANTHER" id="PTHR47894:SF1">
    <property type="entry name" value="HTH-TYPE TRANSCRIPTIONAL REGULATOR VQSM"/>
    <property type="match status" value="1"/>
</dbReference>
<keyword evidence="1" id="KW-0238">DNA-binding</keyword>
<dbReference type="GO" id="GO:0000976">
    <property type="term" value="F:transcription cis-regulatory region binding"/>
    <property type="evidence" value="ECO:0007669"/>
    <property type="project" value="TreeGrafter"/>
</dbReference>
<reference evidence="4" key="2">
    <citation type="journal article" date="2020" name="Int. J. Syst. Evol. Microbiol.">
        <title>Genomic insights into a novel species Rhodoferax aquaticus sp. nov., isolated from freshwater.</title>
        <authorList>
            <person name="Li T."/>
            <person name="Zhuo Y."/>
            <person name="Jin C.Z."/>
            <person name="Wu X."/>
            <person name="Ko S.R."/>
            <person name="Jin F.J."/>
            <person name="Ahn C.Y."/>
            <person name="Oh H.M."/>
            <person name="Lee H.G."/>
            <person name="Jin L."/>
        </authorList>
    </citation>
    <scope>NUCLEOTIDE SEQUENCE [LARGE SCALE GENOMIC DNA]</scope>
    <source>
        <strain evidence="4">Gr-4</strain>
    </source>
</reference>
<dbReference type="EMBL" id="CP036282">
    <property type="protein sequence ID" value="QDL52821.1"/>
    <property type="molecule type" value="Genomic_DNA"/>
</dbReference>
<dbReference type="AlphaFoldDB" id="A0A515EJH5"/>
<feature type="domain" description="HTH araC/xylS-type" evidence="2">
    <location>
        <begin position="233"/>
        <end position="330"/>
    </location>
</feature>
<keyword evidence="4" id="KW-1185">Reference proteome</keyword>
<dbReference type="InterPro" id="IPR018060">
    <property type="entry name" value="HTH_AraC"/>
</dbReference>
<gene>
    <name evidence="3" type="ORF">EXZ61_00755</name>
</gene>
<reference evidence="4" key="1">
    <citation type="submission" date="2019-02" db="EMBL/GenBank/DDBJ databases">
        <title>Complete genome sequence of Rhodoferax sp. Gr-4.</title>
        <authorList>
            <person name="Jin L."/>
        </authorList>
    </citation>
    <scope>NUCLEOTIDE SEQUENCE [LARGE SCALE GENOMIC DNA]</scope>
    <source>
        <strain evidence="4">Gr-4</strain>
    </source>
</reference>
<sequence length="338" mass="37218">MTRRMAGVIPSHRPEGIAWDFGLRPLQQYLAAHAPMLRPPAGLNSEQLFAWLARNVTDPAHGLLLGQCYRITDYGPVSLAMLCAQDIGQATQVISAHLLEFNSHIASFDLSACAGEVVVEVRFRADVLQQEAVHRFHANVMAAATLRLVADLVGPRRCLRRMVLPLQAPQAAMKAYFQVPVEFQGASVRFHWDGDFLHWPLPTANAATFEAALRACGSQLNARLEHALGGTAQRVAQLLASCADALPSMRAVAQHMHMCERTLRRRLEREGRSFGVLLEEVQWARAQALLAVPTHSTASIAAQLGMANPSTLRTLVKRRAGMDLVRYRALRTQPGMSN</sequence>
<dbReference type="GO" id="GO:0003700">
    <property type="term" value="F:DNA-binding transcription factor activity"/>
    <property type="evidence" value="ECO:0007669"/>
    <property type="project" value="InterPro"/>
</dbReference>
<dbReference type="RefSeq" id="WP_142808273.1">
    <property type="nucleotide sequence ID" value="NZ_CP036282.1"/>
</dbReference>
<dbReference type="PANTHER" id="PTHR47894">
    <property type="entry name" value="HTH-TYPE TRANSCRIPTIONAL REGULATOR GADX"/>
    <property type="match status" value="1"/>
</dbReference>
<protein>
    <submittedName>
        <fullName evidence="3">AraC family transcriptional regulator</fullName>
    </submittedName>
</protein>
<dbReference type="Pfam" id="PF12625">
    <property type="entry name" value="Arabinose_bd"/>
    <property type="match status" value="1"/>
</dbReference>
<proteinExistence type="predicted"/>
<dbReference type="SMART" id="SM00342">
    <property type="entry name" value="HTH_ARAC"/>
    <property type="match status" value="1"/>
</dbReference>
<evidence type="ECO:0000256" key="1">
    <source>
        <dbReference type="ARBA" id="ARBA00023125"/>
    </source>
</evidence>
<dbReference type="Proteomes" id="UP000317365">
    <property type="component" value="Chromosome"/>
</dbReference>
<organism evidence="3 4">
    <name type="scientific">Rhodoferax aquaticus</name>
    <dbReference type="NCBI Taxonomy" id="2527691"/>
    <lineage>
        <taxon>Bacteria</taxon>
        <taxon>Pseudomonadati</taxon>
        <taxon>Pseudomonadota</taxon>
        <taxon>Betaproteobacteria</taxon>
        <taxon>Burkholderiales</taxon>
        <taxon>Comamonadaceae</taxon>
        <taxon>Rhodoferax</taxon>
    </lineage>
</organism>
<dbReference type="GO" id="GO:0005829">
    <property type="term" value="C:cytosol"/>
    <property type="evidence" value="ECO:0007669"/>
    <property type="project" value="TreeGrafter"/>
</dbReference>